<dbReference type="PROSITE" id="PS51421">
    <property type="entry name" value="RAS"/>
    <property type="match status" value="1"/>
</dbReference>
<evidence type="ECO:0000313" key="2">
    <source>
        <dbReference type="EMBL" id="ODM88378.1"/>
    </source>
</evidence>
<dbReference type="InterPro" id="IPR001806">
    <property type="entry name" value="Small_GTPase"/>
</dbReference>
<sequence length="246" mass="28324">MVEPIFDYQFRMILIGDSTVGKSSLLRFFTRWQISDPTVGVDFYARLIQVRNGTRIKLQLWDTAGQERFRSITKSYYRNSVGAIVAYDITSRESFERIPNWISEAKRLIEPFSPTFLIVACKSDLESQRVVPVEEDSHTPTQWGSTLLKRRQGAGTMWKRRFSKLLRKFTTESSRESTKSMMRGSMGLNKLIPEMETILCCLKALQKNQSAADGHGFIKAVVDSVLVFMFLRLSCILKLLTQFYCT</sequence>
<accession>A0A1D2M5X6</accession>
<dbReference type="NCBIfam" id="TIGR00231">
    <property type="entry name" value="small_GTP"/>
    <property type="match status" value="1"/>
</dbReference>
<keyword evidence="3" id="KW-1185">Reference proteome</keyword>
<gene>
    <name evidence="2" type="ORF">Ocin01_18306</name>
</gene>
<dbReference type="InterPro" id="IPR005225">
    <property type="entry name" value="Small_GTP-bd"/>
</dbReference>
<organism evidence="2 3">
    <name type="scientific">Orchesella cincta</name>
    <name type="common">Springtail</name>
    <name type="synonym">Podura cincta</name>
    <dbReference type="NCBI Taxonomy" id="48709"/>
    <lineage>
        <taxon>Eukaryota</taxon>
        <taxon>Metazoa</taxon>
        <taxon>Ecdysozoa</taxon>
        <taxon>Arthropoda</taxon>
        <taxon>Hexapoda</taxon>
        <taxon>Collembola</taxon>
        <taxon>Entomobryomorpha</taxon>
        <taxon>Entomobryoidea</taxon>
        <taxon>Orchesellidae</taxon>
        <taxon>Orchesellinae</taxon>
        <taxon>Orchesella</taxon>
    </lineage>
</organism>
<dbReference type="OrthoDB" id="9989112at2759"/>
<dbReference type="STRING" id="48709.A0A1D2M5X6"/>
<dbReference type="Pfam" id="PF00071">
    <property type="entry name" value="Ras"/>
    <property type="match status" value="1"/>
</dbReference>
<dbReference type="InterPro" id="IPR050209">
    <property type="entry name" value="Rab_GTPases_membrane_traffic"/>
</dbReference>
<evidence type="ECO:0000313" key="3">
    <source>
        <dbReference type="Proteomes" id="UP000094527"/>
    </source>
</evidence>
<dbReference type="GO" id="GO:0003924">
    <property type="term" value="F:GTPase activity"/>
    <property type="evidence" value="ECO:0007669"/>
    <property type="project" value="InterPro"/>
</dbReference>
<proteinExistence type="inferred from homology"/>
<dbReference type="Gene3D" id="3.40.50.300">
    <property type="entry name" value="P-loop containing nucleotide triphosphate hydrolases"/>
    <property type="match status" value="1"/>
</dbReference>
<dbReference type="AlphaFoldDB" id="A0A1D2M5X6"/>
<comment type="caution">
    <text evidence="2">The sequence shown here is derived from an EMBL/GenBank/DDBJ whole genome shotgun (WGS) entry which is preliminary data.</text>
</comment>
<comment type="similarity">
    <text evidence="1">Belongs to the small GTPase superfamily. Rab family.</text>
</comment>
<dbReference type="EMBL" id="LJIJ01003675">
    <property type="protein sequence ID" value="ODM88378.1"/>
    <property type="molecule type" value="Genomic_DNA"/>
</dbReference>
<dbReference type="SMART" id="SM00175">
    <property type="entry name" value="RAB"/>
    <property type="match status" value="1"/>
</dbReference>
<evidence type="ECO:0000256" key="1">
    <source>
        <dbReference type="ARBA" id="ARBA00006270"/>
    </source>
</evidence>
<protein>
    <submittedName>
        <fullName evidence="2">Ras-related protein Rab-39A</fullName>
    </submittedName>
</protein>
<dbReference type="InterPro" id="IPR027417">
    <property type="entry name" value="P-loop_NTPase"/>
</dbReference>
<dbReference type="PROSITE" id="PS51419">
    <property type="entry name" value="RAB"/>
    <property type="match status" value="1"/>
</dbReference>
<dbReference type="SUPFAM" id="SSF52540">
    <property type="entry name" value="P-loop containing nucleoside triphosphate hydrolases"/>
    <property type="match status" value="1"/>
</dbReference>
<dbReference type="GO" id="GO:0005525">
    <property type="term" value="F:GTP binding"/>
    <property type="evidence" value="ECO:0007669"/>
    <property type="project" value="InterPro"/>
</dbReference>
<name>A0A1D2M5X6_ORCCI</name>
<reference evidence="2 3" key="1">
    <citation type="journal article" date="2016" name="Genome Biol. Evol.">
        <title>Gene Family Evolution Reflects Adaptation to Soil Environmental Stressors in the Genome of the Collembolan Orchesella cincta.</title>
        <authorList>
            <person name="Faddeeva-Vakhrusheva A."/>
            <person name="Derks M.F."/>
            <person name="Anvar S.Y."/>
            <person name="Agamennone V."/>
            <person name="Suring W."/>
            <person name="Smit S."/>
            <person name="van Straalen N.M."/>
            <person name="Roelofs D."/>
        </authorList>
    </citation>
    <scope>NUCLEOTIDE SEQUENCE [LARGE SCALE GENOMIC DNA]</scope>
    <source>
        <tissue evidence="2">Mixed pool</tissue>
    </source>
</reference>
<dbReference type="SMART" id="SM00173">
    <property type="entry name" value="RAS"/>
    <property type="match status" value="1"/>
</dbReference>
<dbReference type="FunFam" id="3.40.50.300:FF:001447">
    <property type="entry name" value="Ras-related protein Rab-1B"/>
    <property type="match status" value="1"/>
</dbReference>
<dbReference type="PRINTS" id="PR00449">
    <property type="entry name" value="RASTRNSFRMNG"/>
</dbReference>
<dbReference type="SMART" id="SM00174">
    <property type="entry name" value="RHO"/>
    <property type="match status" value="1"/>
</dbReference>
<dbReference type="PANTHER" id="PTHR47979">
    <property type="entry name" value="DRAB11-RELATED"/>
    <property type="match status" value="1"/>
</dbReference>
<dbReference type="Proteomes" id="UP000094527">
    <property type="component" value="Unassembled WGS sequence"/>
</dbReference>